<dbReference type="OrthoDB" id="9943553at2759"/>
<gene>
    <name evidence="3" type="ORF">GDO86_006758</name>
</gene>
<feature type="compositionally biased region" description="Low complexity" evidence="1">
    <location>
        <begin position="46"/>
        <end position="58"/>
    </location>
</feature>
<dbReference type="InterPro" id="IPR027958">
    <property type="entry name" value="DUF4657"/>
</dbReference>
<reference evidence="3" key="1">
    <citation type="thesis" date="2020" institute="ProQuest LLC" country="789 East Eisenhower Parkway, Ann Arbor, MI, USA">
        <title>Comparative Genomics and Chromosome Evolution.</title>
        <authorList>
            <person name="Mudd A.B."/>
        </authorList>
    </citation>
    <scope>NUCLEOTIDE SEQUENCE</scope>
    <source>
        <strain evidence="3">Female2</strain>
        <tissue evidence="3">Blood</tissue>
    </source>
</reference>
<accession>A0A8T2JEW9</accession>
<dbReference type="AlphaFoldDB" id="A0A8T2JEW9"/>
<feature type="region of interest" description="Disordered" evidence="1">
    <location>
        <begin position="1"/>
        <end position="65"/>
    </location>
</feature>
<evidence type="ECO:0000259" key="2">
    <source>
        <dbReference type="Pfam" id="PF15552"/>
    </source>
</evidence>
<evidence type="ECO:0000313" key="4">
    <source>
        <dbReference type="Proteomes" id="UP000812440"/>
    </source>
</evidence>
<evidence type="ECO:0000256" key="1">
    <source>
        <dbReference type="SAM" id="MobiDB-lite"/>
    </source>
</evidence>
<dbReference type="Proteomes" id="UP000812440">
    <property type="component" value="Chromosome 3"/>
</dbReference>
<dbReference type="EMBL" id="JAACNH010000006">
    <property type="protein sequence ID" value="KAG8441131.1"/>
    <property type="molecule type" value="Genomic_DNA"/>
</dbReference>
<proteinExistence type="predicted"/>
<name>A0A8T2JEW9_9PIPI</name>
<organism evidence="3 4">
    <name type="scientific">Hymenochirus boettgeri</name>
    <name type="common">Congo dwarf clawed frog</name>
    <dbReference type="NCBI Taxonomy" id="247094"/>
    <lineage>
        <taxon>Eukaryota</taxon>
        <taxon>Metazoa</taxon>
        <taxon>Chordata</taxon>
        <taxon>Craniata</taxon>
        <taxon>Vertebrata</taxon>
        <taxon>Euteleostomi</taxon>
        <taxon>Amphibia</taxon>
        <taxon>Batrachia</taxon>
        <taxon>Anura</taxon>
        <taxon>Pipoidea</taxon>
        <taxon>Pipidae</taxon>
        <taxon>Pipinae</taxon>
        <taxon>Hymenochirus</taxon>
    </lineage>
</organism>
<dbReference type="Pfam" id="PF15552">
    <property type="entry name" value="DUF4657"/>
    <property type="match status" value="1"/>
</dbReference>
<comment type="caution">
    <text evidence="3">The sequence shown here is derived from an EMBL/GenBank/DDBJ whole genome shotgun (WGS) entry which is preliminary data.</text>
</comment>
<evidence type="ECO:0000313" key="3">
    <source>
        <dbReference type="EMBL" id="KAG8441131.1"/>
    </source>
</evidence>
<feature type="region of interest" description="Disordered" evidence="1">
    <location>
        <begin position="243"/>
        <end position="265"/>
    </location>
</feature>
<protein>
    <recommendedName>
        <fullName evidence="2">DUF4657 domain-containing protein</fullName>
    </recommendedName>
</protein>
<keyword evidence="4" id="KW-1185">Reference proteome</keyword>
<feature type="domain" description="DUF4657" evidence="2">
    <location>
        <begin position="123"/>
        <end position="385"/>
    </location>
</feature>
<sequence>MENPDICCDRLTLGSDYEDDDDLRKNISTMKMGRFKKSESEDSGVELPPGSPLGSESSYSIGEPDSLENHVYEEPECFKSFVHENTNVLPDITSDQMDLQALPKSRNPVLNYCPMTELDISEEQETDKSDISHRVEQAMQRSRMRRARHRDPHHCRSALYGQRYPGSLKTTYCNREKSPSRAALEKEEDGLSFPGEGLRYLESLCLMMEHLAELQQRNRALLREKKETEQKVRNRVLGNSCTCGSSKSHNPLVEDSTDSRLPDTGTWEDRQYRRRSSSHTGALRRVDRNTSHALVLANKTNPRFVSVPNLQEEVRQSRTQSFKGETSHWFKLKDLVSKLTNKATGSTAVQGSIGAEKQRSCRYQANLESSSIHPQRLFLPGLVIRPRK</sequence>